<proteinExistence type="predicted"/>
<dbReference type="PANTHER" id="PTHR36013:SF2">
    <property type="entry name" value="ATP SYNTHASE 24 KDA SUBUNIT, MITOCHONDRIAL-RELATED"/>
    <property type="match status" value="1"/>
</dbReference>
<evidence type="ECO:0000313" key="2">
    <source>
        <dbReference type="EMBL" id="CAK9220647.1"/>
    </source>
</evidence>
<dbReference type="PANTHER" id="PTHR36013">
    <property type="entry name" value="ATP SYNTHASE 24 KDA SUBUNIT, MITOCHONDRIAL-RELATED"/>
    <property type="match status" value="1"/>
</dbReference>
<dbReference type="Proteomes" id="UP001497512">
    <property type="component" value="Chromosome 3"/>
</dbReference>
<keyword evidence="1" id="KW-0175">Coiled coil</keyword>
<dbReference type="InterPro" id="IPR031432">
    <property type="entry name" value="MGP1"/>
</dbReference>
<evidence type="ECO:0000256" key="1">
    <source>
        <dbReference type="SAM" id="Coils"/>
    </source>
</evidence>
<organism evidence="2 3">
    <name type="scientific">Sphagnum troendelagicum</name>
    <dbReference type="NCBI Taxonomy" id="128251"/>
    <lineage>
        <taxon>Eukaryota</taxon>
        <taxon>Viridiplantae</taxon>
        <taxon>Streptophyta</taxon>
        <taxon>Embryophyta</taxon>
        <taxon>Bryophyta</taxon>
        <taxon>Sphagnophytina</taxon>
        <taxon>Sphagnopsida</taxon>
        <taxon>Sphagnales</taxon>
        <taxon>Sphagnaceae</taxon>
        <taxon>Sphagnum</taxon>
    </lineage>
</organism>
<evidence type="ECO:0000313" key="3">
    <source>
        <dbReference type="Proteomes" id="UP001497512"/>
    </source>
</evidence>
<sequence>MAAALGRRAVSLCRSVRSASAEGAALRSTFYRSFIAAGKTGGDGDDVVKAAFVNQQQKFRAFLEELSKTKLEVDPGSEASVKKYYDTMAKIRGSIGVPSFTKKISNLLEAAAEEAPDVRSILEIQRSLRREVGIEDDIGADELTFAALDKVEKSIGKRLVKDDANGMSLWKKELDQINQKLGLSPDSLEQLEEEAEHALAKAELEDLKNTAVENIETYKRRDELNVDVDPKELDYRAYL</sequence>
<gene>
    <name evidence="2" type="ORF">CSSPTR1EN2_LOCUS15561</name>
</gene>
<keyword evidence="3" id="KW-1185">Reference proteome</keyword>
<accession>A0ABP0UGP9</accession>
<reference evidence="2" key="1">
    <citation type="submission" date="2024-02" db="EMBL/GenBank/DDBJ databases">
        <authorList>
            <consortium name="ELIXIR-Norway"/>
            <consortium name="Elixir Norway"/>
        </authorList>
    </citation>
    <scope>NUCLEOTIDE SEQUENCE</scope>
</reference>
<protein>
    <submittedName>
        <fullName evidence="2">Uncharacterized protein</fullName>
    </submittedName>
</protein>
<dbReference type="Pfam" id="PF15704">
    <property type="entry name" value="Mt_ATP_synt"/>
    <property type="match status" value="1"/>
</dbReference>
<feature type="coiled-coil region" evidence="1">
    <location>
        <begin position="188"/>
        <end position="221"/>
    </location>
</feature>
<dbReference type="EMBL" id="OZ019895">
    <property type="protein sequence ID" value="CAK9220647.1"/>
    <property type="molecule type" value="Genomic_DNA"/>
</dbReference>
<name>A0ABP0UGP9_9BRYO</name>